<feature type="compositionally biased region" description="Basic and acidic residues" evidence="1">
    <location>
        <begin position="460"/>
        <end position="476"/>
    </location>
</feature>
<evidence type="ECO:0000313" key="2">
    <source>
        <dbReference type="EMBL" id="GFO26161.1"/>
    </source>
</evidence>
<dbReference type="Proteomes" id="UP000735302">
    <property type="component" value="Unassembled WGS sequence"/>
</dbReference>
<feature type="compositionally biased region" description="Basic and acidic residues" evidence="1">
    <location>
        <begin position="302"/>
        <end position="318"/>
    </location>
</feature>
<proteinExistence type="predicted"/>
<evidence type="ECO:0000313" key="3">
    <source>
        <dbReference type="Proteomes" id="UP000735302"/>
    </source>
</evidence>
<feature type="compositionally biased region" description="Basic and acidic residues" evidence="1">
    <location>
        <begin position="502"/>
        <end position="523"/>
    </location>
</feature>
<feature type="compositionally biased region" description="Polar residues" evidence="1">
    <location>
        <begin position="399"/>
        <end position="411"/>
    </location>
</feature>
<keyword evidence="3" id="KW-1185">Reference proteome</keyword>
<name>A0AAV4C447_9GAST</name>
<protein>
    <submittedName>
        <fullName evidence="2">Uncharacterized protein</fullName>
    </submittedName>
</protein>
<gene>
    <name evidence="2" type="ORF">PoB_005266600</name>
</gene>
<feature type="compositionally biased region" description="Basic and acidic residues" evidence="1">
    <location>
        <begin position="382"/>
        <end position="398"/>
    </location>
</feature>
<feature type="region of interest" description="Disordered" evidence="1">
    <location>
        <begin position="302"/>
        <end position="411"/>
    </location>
</feature>
<feature type="compositionally biased region" description="Basic and acidic residues" evidence="1">
    <location>
        <begin position="339"/>
        <end position="363"/>
    </location>
</feature>
<feature type="region of interest" description="Disordered" evidence="1">
    <location>
        <begin position="1"/>
        <end position="27"/>
    </location>
</feature>
<feature type="region of interest" description="Disordered" evidence="1">
    <location>
        <begin position="440"/>
        <end position="721"/>
    </location>
</feature>
<organism evidence="2 3">
    <name type="scientific">Plakobranchus ocellatus</name>
    <dbReference type="NCBI Taxonomy" id="259542"/>
    <lineage>
        <taxon>Eukaryota</taxon>
        <taxon>Metazoa</taxon>
        <taxon>Spiralia</taxon>
        <taxon>Lophotrochozoa</taxon>
        <taxon>Mollusca</taxon>
        <taxon>Gastropoda</taxon>
        <taxon>Heterobranchia</taxon>
        <taxon>Euthyneura</taxon>
        <taxon>Panpulmonata</taxon>
        <taxon>Sacoglossa</taxon>
        <taxon>Placobranchoidea</taxon>
        <taxon>Plakobranchidae</taxon>
        <taxon>Plakobranchus</taxon>
    </lineage>
</organism>
<dbReference type="AlphaFoldDB" id="A0AAV4C447"/>
<sequence>METSLSERKSSMQSRSSLVESKHVSHVRSNAAIKNKGNIPDTIDSFKLEPPKMSRRASVSSHLLPFNHVSHGPQFAHKMSSMNFASSLSSIRLKQPSKSYQTFEPSSITEYKRLRYITNRDLHHRQSIEPVHELGVKSGYHDKHCAFASVTGITIQLKLGQRRPVEPGEARLTWTHLRGRERVPRYTSSTFHYRMSQAMLDLSQSRKPLAIGLSSFMSEGRRSKEKLTEKSQLERKKSLEQQAKTLDKRFGSSDWMEPVEPKLSFVWGEMGLNLKPLSATSSSLYEVLMDGHKAADHRITMEEKKNLAKKDELDEQNKFKKKPYQSPDEPLSSGSSPEKFPEYEKVSHVKKSLSEELSEKVSQTDEEAAIPTKLSLKSTKSHSSDKMNEEERAGKMSLEESSQYADQKITTPECSDHQLILTSSIESAKEITVSISDDAFENPHDGAKTGNIHIANYGDPLKDEGPHICPEKDLPMHKISASHSQTDSSIKITEKSASLPEQELHNKPQTETDMCRISSKEGQQDSGEVAPDYRDLLERPPPDYESIDPSRSPSINKTKIHAGMAQHDKSKAQFNISPGNKYRKLLWTPTDYKPPKLSDTPPKAMLDEPSRSPKMPWTPSVYKSPKLSQTPPKAMLDEPAGSPGLLWTPSPFRSPLSPKTPPKTPLDEPKAKLDHQQEILSRTSSEKSFESMTETSSEELNIEPNTPSDKSKISSDILESPPRSLLELTQFQFETSSSLSELKARNSPEGLELQFQSPIDTSKISLEQKFAFVAENGTLAEESKSQHDYLEEDWEEGFYDCLSMEGSSPRTTTKGKKRFVSRLATGMRQTIGWFFSRFSRKTRSTEEKDREFYSDEEITSANNDTTYLSPKSMSSYGSDSNLNSSSRLQFWKLSCDLRQAKSELECLRAENRRLKVKFTPMLKL</sequence>
<dbReference type="EMBL" id="BLXT01005793">
    <property type="protein sequence ID" value="GFO26161.1"/>
    <property type="molecule type" value="Genomic_DNA"/>
</dbReference>
<evidence type="ECO:0000256" key="1">
    <source>
        <dbReference type="SAM" id="MobiDB-lite"/>
    </source>
</evidence>
<feature type="compositionally biased region" description="Basic and acidic residues" evidence="1">
    <location>
        <begin position="1"/>
        <end position="10"/>
    </location>
</feature>
<comment type="caution">
    <text evidence="2">The sequence shown here is derived from an EMBL/GenBank/DDBJ whole genome shotgun (WGS) entry which is preliminary data.</text>
</comment>
<feature type="compositionally biased region" description="Basic and acidic residues" evidence="1">
    <location>
        <begin position="665"/>
        <end position="677"/>
    </location>
</feature>
<reference evidence="2 3" key="1">
    <citation type="journal article" date="2021" name="Elife">
        <title>Chloroplast acquisition without the gene transfer in kleptoplastic sea slugs, Plakobranchus ocellatus.</title>
        <authorList>
            <person name="Maeda T."/>
            <person name="Takahashi S."/>
            <person name="Yoshida T."/>
            <person name="Shimamura S."/>
            <person name="Takaki Y."/>
            <person name="Nagai Y."/>
            <person name="Toyoda A."/>
            <person name="Suzuki Y."/>
            <person name="Arimoto A."/>
            <person name="Ishii H."/>
            <person name="Satoh N."/>
            <person name="Nishiyama T."/>
            <person name="Hasebe M."/>
            <person name="Maruyama T."/>
            <person name="Minagawa J."/>
            <person name="Obokata J."/>
            <person name="Shigenobu S."/>
        </authorList>
    </citation>
    <scope>NUCLEOTIDE SEQUENCE [LARGE SCALE GENOMIC DNA]</scope>
</reference>
<accession>A0AAV4C447</accession>
<feature type="compositionally biased region" description="Basic and acidic residues" evidence="1">
    <location>
        <begin position="531"/>
        <end position="542"/>
    </location>
</feature>
<feature type="compositionally biased region" description="Polar residues" evidence="1">
    <location>
        <begin position="481"/>
        <end position="491"/>
    </location>
</feature>